<dbReference type="Proteomes" id="UP000015106">
    <property type="component" value="Chromosome 5"/>
</dbReference>
<feature type="domain" description="Reverse transcriptase zinc-binding" evidence="1">
    <location>
        <begin position="2"/>
        <end position="52"/>
    </location>
</feature>
<dbReference type="InterPro" id="IPR026960">
    <property type="entry name" value="RVT-Znf"/>
</dbReference>
<organism evidence="2 3">
    <name type="scientific">Triticum urartu</name>
    <name type="common">Red wild einkorn</name>
    <name type="synonym">Crithodium urartu</name>
    <dbReference type="NCBI Taxonomy" id="4572"/>
    <lineage>
        <taxon>Eukaryota</taxon>
        <taxon>Viridiplantae</taxon>
        <taxon>Streptophyta</taxon>
        <taxon>Embryophyta</taxon>
        <taxon>Tracheophyta</taxon>
        <taxon>Spermatophyta</taxon>
        <taxon>Magnoliopsida</taxon>
        <taxon>Liliopsida</taxon>
        <taxon>Poales</taxon>
        <taxon>Poaceae</taxon>
        <taxon>BOP clade</taxon>
        <taxon>Pooideae</taxon>
        <taxon>Triticodae</taxon>
        <taxon>Triticeae</taxon>
        <taxon>Triticinae</taxon>
        <taxon>Triticum</taxon>
    </lineage>
</organism>
<proteinExistence type="predicted"/>
<accession>A0A8R7UK78</accession>
<dbReference type="EnsemblPlants" id="TuG1812G0500004686.01.T01">
    <property type="protein sequence ID" value="TuG1812G0500004686.01.T01.cds412497"/>
    <property type="gene ID" value="TuG1812G0500004686.01"/>
</dbReference>
<dbReference type="Pfam" id="PF13966">
    <property type="entry name" value="zf-RVT"/>
    <property type="match status" value="1"/>
</dbReference>
<evidence type="ECO:0000313" key="2">
    <source>
        <dbReference type="EnsemblPlants" id="TuG1812G0500004686.01.T01.cds412497"/>
    </source>
</evidence>
<keyword evidence="3" id="KW-1185">Reference proteome</keyword>
<protein>
    <recommendedName>
        <fullName evidence="1">Reverse transcriptase zinc-binding domain-containing protein</fullName>
    </recommendedName>
</protein>
<name>A0A8R7UK78_TRIUA</name>
<dbReference type="AlphaFoldDB" id="A0A8R7UK78"/>
<reference evidence="2" key="3">
    <citation type="submission" date="2022-06" db="UniProtKB">
        <authorList>
            <consortium name="EnsemblPlants"/>
        </authorList>
    </citation>
    <scope>IDENTIFICATION</scope>
</reference>
<reference evidence="3" key="1">
    <citation type="journal article" date="2013" name="Nature">
        <title>Draft genome of the wheat A-genome progenitor Triticum urartu.</title>
        <authorList>
            <person name="Ling H.Q."/>
            <person name="Zhao S."/>
            <person name="Liu D."/>
            <person name="Wang J."/>
            <person name="Sun H."/>
            <person name="Zhang C."/>
            <person name="Fan H."/>
            <person name="Li D."/>
            <person name="Dong L."/>
            <person name="Tao Y."/>
            <person name="Gao C."/>
            <person name="Wu H."/>
            <person name="Li Y."/>
            <person name="Cui Y."/>
            <person name="Guo X."/>
            <person name="Zheng S."/>
            <person name="Wang B."/>
            <person name="Yu K."/>
            <person name="Liang Q."/>
            <person name="Yang W."/>
            <person name="Lou X."/>
            <person name="Chen J."/>
            <person name="Feng M."/>
            <person name="Jian J."/>
            <person name="Zhang X."/>
            <person name="Luo G."/>
            <person name="Jiang Y."/>
            <person name="Liu J."/>
            <person name="Wang Z."/>
            <person name="Sha Y."/>
            <person name="Zhang B."/>
            <person name="Wu H."/>
            <person name="Tang D."/>
            <person name="Shen Q."/>
            <person name="Xue P."/>
            <person name="Zou S."/>
            <person name="Wang X."/>
            <person name="Liu X."/>
            <person name="Wang F."/>
            <person name="Yang Y."/>
            <person name="An X."/>
            <person name="Dong Z."/>
            <person name="Zhang K."/>
            <person name="Zhang X."/>
            <person name="Luo M.C."/>
            <person name="Dvorak J."/>
            <person name="Tong Y."/>
            <person name="Wang J."/>
            <person name="Yang H."/>
            <person name="Li Z."/>
            <person name="Wang D."/>
            <person name="Zhang A."/>
            <person name="Wang J."/>
        </authorList>
    </citation>
    <scope>NUCLEOTIDE SEQUENCE</scope>
    <source>
        <strain evidence="3">cv. G1812</strain>
    </source>
</reference>
<evidence type="ECO:0000259" key="1">
    <source>
        <dbReference type="Pfam" id="PF13966"/>
    </source>
</evidence>
<sequence length="147" mass="17157">IFGWLLFRDRLNTKVNLHHKTIADNSCCLRCDHHLEDAAHLALTCPRAVQVWRLLDFHSPSNIDLLWDIVTPDGLDINIWPTVALAILWKLWDSHNAQVFCSETHSAQDTMRNVISDLTLWVLRFKDHVSREAAMSWRLYLSSHYNL</sequence>
<dbReference type="Gramene" id="TuG1812G0500004686.01.T01">
    <property type="protein sequence ID" value="TuG1812G0500004686.01.T01.cds412497"/>
    <property type="gene ID" value="TuG1812G0500004686.01"/>
</dbReference>
<evidence type="ECO:0000313" key="3">
    <source>
        <dbReference type="Proteomes" id="UP000015106"/>
    </source>
</evidence>
<reference evidence="2" key="2">
    <citation type="submission" date="2018-03" db="EMBL/GenBank/DDBJ databases">
        <title>The Triticum urartu genome reveals the dynamic nature of wheat genome evolution.</title>
        <authorList>
            <person name="Ling H."/>
            <person name="Ma B."/>
            <person name="Shi X."/>
            <person name="Liu H."/>
            <person name="Dong L."/>
            <person name="Sun H."/>
            <person name="Cao Y."/>
            <person name="Gao Q."/>
            <person name="Zheng S."/>
            <person name="Li Y."/>
            <person name="Yu Y."/>
            <person name="Du H."/>
            <person name="Qi M."/>
            <person name="Li Y."/>
            <person name="Yu H."/>
            <person name="Cui Y."/>
            <person name="Wang N."/>
            <person name="Chen C."/>
            <person name="Wu H."/>
            <person name="Zhao Y."/>
            <person name="Zhang J."/>
            <person name="Li Y."/>
            <person name="Zhou W."/>
            <person name="Zhang B."/>
            <person name="Hu W."/>
            <person name="Eijk M."/>
            <person name="Tang J."/>
            <person name="Witsenboer H."/>
            <person name="Zhao S."/>
            <person name="Li Z."/>
            <person name="Zhang A."/>
            <person name="Wang D."/>
            <person name="Liang C."/>
        </authorList>
    </citation>
    <scope>NUCLEOTIDE SEQUENCE [LARGE SCALE GENOMIC DNA]</scope>
    <source>
        <strain evidence="2">cv. G1812</strain>
    </source>
</reference>